<keyword evidence="4" id="KW-0539">Nucleus</keyword>
<keyword evidence="3" id="KW-0804">Transcription</keyword>
<dbReference type="GO" id="GO:0001003">
    <property type="term" value="F:RNA polymerase III type 2 promoter sequence-specific DNA binding"/>
    <property type="evidence" value="ECO:0007669"/>
    <property type="project" value="TreeGrafter"/>
</dbReference>
<dbReference type="InterPro" id="IPR040454">
    <property type="entry name" value="TF_IIIC_Tfc1/Sfc1"/>
</dbReference>
<dbReference type="Gene3D" id="3.30.200.160">
    <property type="entry name" value="TFIIIC, subcomplex tauA, subunit Sfc1, barrel domain"/>
    <property type="match status" value="1"/>
</dbReference>
<organism evidence="7">
    <name type="scientific">Pectinophora gossypiella</name>
    <name type="common">Cotton pink bollworm</name>
    <name type="synonym">Depressaria gossypiella</name>
    <dbReference type="NCBI Taxonomy" id="13191"/>
    <lineage>
        <taxon>Eukaryota</taxon>
        <taxon>Metazoa</taxon>
        <taxon>Ecdysozoa</taxon>
        <taxon>Arthropoda</taxon>
        <taxon>Hexapoda</taxon>
        <taxon>Insecta</taxon>
        <taxon>Pterygota</taxon>
        <taxon>Neoptera</taxon>
        <taxon>Endopterygota</taxon>
        <taxon>Lepidoptera</taxon>
        <taxon>Glossata</taxon>
        <taxon>Ditrysia</taxon>
        <taxon>Gelechioidea</taxon>
        <taxon>Gelechiidae</taxon>
        <taxon>Apatetrinae</taxon>
        <taxon>Pectinophora</taxon>
    </lineage>
</organism>
<name>A0A1E1W4S0_PECGO</name>
<feature type="domain" description="Transcription factor IIIC subunit Tfc1/Sfc1 triple barrel" evidence="6">
    <location>
        <begin position="11"/>
        <end position="114"/>
    </location>
</feature>
<reference evidence="7" key="1">
    <citation type="submission" date="2015-09" db="EMBL/GenBank/DDBJ databases">
        <title>De novo assembly of Pectinophora gossypiella (Pink Bollworm) gut transcriptome.</title>
        <authorList>
            <person name="Tassone E.E."/>
        </authorList>
    </citation>
    <scope>NUCLEOTIDE SEQUENCE</scope>
</reference>
<evidence type="ECO:0000259" key="5">
    <source>
        <dbReference type="Pfam" id="PF09734"/>
    </source>
</evidence>
<protein>
    <recommendedName>
        <fullName evidence="8">Transcription factor IIIC subunit Tfc1/Sfc1 triple barrel domain-containing protein</fullName>
    </recommendedName>
</protein>
<evidence type="ECO:0000256" key="2">
    <source>
        <dbReference type="ARBA" id="ARBA00023125"/>
    </source>
</evidence>
<dbReference type="GO" id="GO:0005634">
    <property type="term" value="C:nucleus"/>
    <property type="evidence" value="ECO:0007669"/>
    <property type="project" value="UniProtKB-SubCell"/>
</dbReference>
<dbReference type="PANTHER" id="PTHR13230">
    <property type="entry name" value="GENERAL TRANSCRIPTION FACTOR IIIC, POLYPEPTIDE 5"/>
    <property type="match status" value="1"/>
</dbReference>
<evidence type="ECO:0008006" key="8">
    <source>
        <dbReference type="Google" id="ProtNLM"/>
    </source>
</evidence>
<dbReference type="AlphaFoldDB" id="A0A1E1W4S0"/>
<gene>
    <name evidence="7" type="ORF">g.4777</name>
</gene>
<dbReference type="Pfam" id="PF17682">
    <property type="entry name" value="Tau95_N"/>
    <property type="match status" value="1"/>
</dbReference>
<evidence type="ECO:0000256" key="3">
    <source>
        <dbReference type="ARBA" id="ARBA00023163"/>
    </source>
</evidence>
<dbReference type="InterPro" id="IPR041499">
    <property type="entry name" value="Tfc1/Sfc1_N"/>
</dbReference>
<dbReference type="GO" id="GO:0000127">
    <property type="term" value="C:transcription factor TFIIIC complex"/>
    <property type="evidence" value="ECO:0007669"/>
    <property type="project" value="InterPro"/>
</dbReference>
<dbReference type="Pfam" id="PF09734">
    <property type="entry name" value="Tau95"/>
    <property type="match status" value="1"/>
</dbReference>
<evidence type="ECO:0000259" key="6">
    <source>
        <dbReference type="Pfam" id="PF17682"/>
    </source>
</evidence>
<proteinExistence type="predicted"/>
<accession>A0A1E1W4S0</accession>
<comment type="subcellular location">
    <subcellularLocation>
        <location evidence="1">Nucleus</location>
    </subcellularLocation>
</comment>
<feature type="domain" description="Transcription factor IIIC subunit 5 HTH" evidence="5">
    <location>
        <begin position="149"/>
        <end position="281"/>
    </location>
</feature>
<feature type="non-terminal residue" evidence="7">
    <location>
        <position position="281"/>
    </location>
</feature>
<evidence type="ECO:0000313" key="7">
    <source>
        <dbReference type="EMBL" id="JAT81975.1"/>
    </source>
</evidence>
<dbReference type="InterPro" id="IPR042536">
    <property type="entry name" value="TFIIIC_tauA_Sfc1"/>
</dbReference>
<dbReference type="GO" id="GO:0001002">
    <property type="term" value="F:RNA polymerase III type 1 promoter sequence-specific DNA binding"/>
    <property type="evidence" value="ECO:0007669"/>
    <property type="project" value="TreeGrafter"/>
</dbReference>
<dbReference type="InterPro" id="IPR019136">
    <property type="entry name" value="TF_IIIC_su-5_HTH"/>
</dbReference>
<dbReference type="EMBL" id="GDQN01009079">
    <property type="protein sequence ID" value="JAT81975.1"/>
    <property type="molecule type" value="Transcribed_RNA"/>
</dbReference>
<keyword evidence="2" id="KW-0238">DNA-binding</keyword>
<dbReference type="PANTHER" id="PTHR13230:SF5">
    <property type="entry name" value="GENERAL TRANSCRIPTION FACTOR 3C POLYPEPTIDE 5"/>
    <property type="match status" value="1"/>
</dbReference>
<evidence type="ECO:0000256" key="4">
    <source>
        <dbReference type="ARBA" id="ARBA00023242"/>
    </source>
</evidence>
<sequence length="281" mass="32404">MEDNTPSRDLVCVLFPGLVKNEEKAIQCLGGIKQISQVYSQPAKKRLGLSFQPDNPYVKKIYANCKKATGVVLKVKIKKTKVGNEVNREVVSTSVVGRVKKMYKFEAMCDFQYLPVHREGNGPLKCVLEQLLPSGLDDVSFVTGPAPMFIVPSNFTRSDKPTNYSYTDKRYISKEIKDTDLHCRVRAERGTPVVRFDFNLVDVLPTEPHEYYMNRKAAKVKIFPELENEYQTVKKMFDERPILSQNLIRYQTKFRISCLKIILPCLSLYMMSGPWRMLWVR</sequence>
<dbReference type="OrthoDB" id="5598268at2759"/>
<dbReference type="GO" id="GO:0006384">
    <property type="term" value="P:transcription initiation at RNA polymerase III promoter"/>
    <property type="evidence" value="ECO:0007669"/>
    <property type="project" value="InterPro"/>
</dbReference>
<evidence type="ECO:0000256" key="1">
    <source>
        <dbReference type="ARBA" id="ARBA00004123"/>
    </source>
</evidence>